<sequence>MSDKPKPPVMKLKFGAPKPPADASAQSPAATTPGGSGLKLSFKPKSAANTPVTETAPALPAPAGPATTSPTQTKKRKYMKKEKAGQGSSAAAGPAAPKQSKKRAREDEVGGAPSTTKKSKPSLSLKTSNAGAPLAPQRTHSISLKLKTGTPKTPSVPQRIKVKHVGQPPKRELGVGYDSEAEDAEVDPTIEHQFVLRMAPGPDCDYLHKAITEKRVGLSLKEGGADIHFRFFDKEGRRACVTIQGHHYAACMVDLPCIVEGMKSWEKKSGWYKTADICQMLLVHTKVDSEEKAKDAPLPREVDDKTWQYPHGLTPPMHYVRKRRFRKRVSTRTIEAVEEEVERLLALDEKAVEQGGSCNYELADLNRQDRDEASSQVGDEDAMGELVDAEGYADADADADGEIDADELARMMEMEFNDEDQPITSIEAPPGSGIIDAAHALAQHALADSGIPSSAIVGSPLVETPVGTPGASASAEPETEQDDEDDDDDDDDEDEIDEAAAAAQEMKAQLREEVTDLEREVENAKQQMERQNNPLLKQRLMAKFKSLQSDLELKKASLGDDDDE</sequence>
<keyword evidence="4" id="KW-0804">Transcription</keyword>
<dbReference type="Pfam" id="PF04658">
    <property type="entry name" value="TAFII55_N"/>
    <property type="match status" value="1"/>
</dbReference>
<protein>
    <recommendedName>
        <fullName evidence="7">EF-hand domain-containing protein</fullName>
    </recommendedName>
</protein>
<evidence type="ECO:0000256" key="6">
    <source>
        <dbReference type="SAM" id="MobiDB-lite"/>
    </source>
</evidence>
<feature type="compositionally biased region" description="Low complexity" evidence="6">
    <location>
        <begin position="21"/>
        <end position="33"/>
    </location>
</feature>
<evidence type="ECO:0000313" key="9">
    <source>
        <dbReference type="Proteomes" id="UP001521116"/>
    </source>
</evidence>
<evidence type="ECO:0000256" key="2">
    <source>
        <dbReference type="ARBA" id="ARBA00009368"/>
    </source>
</evidence>
<feature type="compositionally biased region" description="Low complexity" evidence="6">
    <location>
        <begin position="85"/>
        <end position="98"/>
    </location>
</feature>
<dbReference type="PROSITE" id="PS50222">
    <property type="entry name" value="EF_HAND_2"/>
    <property type="match status" value="1"/>
</dbReference>
<gene>
    <name evidence="8" type="ORF">SLS56_000776</name>
</gene>
<evidence type="ECO:0000313" key="8">
    <source>
        <dbReference type="EMBL" id="KAL1637118.1"/>
    </source>
</evidence>
<comment type="subcellular location">
    <subcellularLocation>
        <location evidence="1">Nucleus</location>
    </subcellularLocation>
</comment>
<accession>A0ABR3TC59</accession>
<organism evidence="8 9">
    <name type="scientific">Neofusicoccum ribis</name>
    <dbReference type="NCBI Taxonomy" id="45134"/>
    <lineage>
        <taxon>Eukaryota</taxon>
        <taxon>Fungi</taxon>
        <taxon>Dikarya</taxon>
        <taxon>Ascomycota</taxon>
        <taxon>Pezizomycotina</taxon>
        <taxon>Dothideomycetes</taxon>
        <taxon>Dothideomycetes incertae sedis</taxon>
        <taxon>Botryosphaeriales</taxon>
        <taxon>Botryosphaeriaceae</taxon>
        <taxon>Neofusicoccum</taxon>
    </lineage>
</organism>
<feature type="region of interest" description="Disordered" evidence="6">
    <location>
        <begin position="1"/>
        <end position="157"/>
    </location>
</feature>
<dbReference type="PROSITE" id="PS00018">
    <property type="entry name" value="EF_HAND_1"/>
    <property type="match status" value="1"/>
</dbReference>
<dbReference type="InterPro" id="IPR037817">
    <property type="entry name" value="TAF7"/>
</dbReference>
<feature type="compositionally biased region" description="Acidic residues" evidence="6">
    <location>
        <begin position="477"/>
        <end position="498"/>
    </location>
</feature>
<reference evidence="8 9" key="1">
    <citation type="submission" date="2024-02" db="EMBL/GenBank/DDBJ databases">
        <title>De novo assembly and annotation of 12 fungi associated with fruit tree decline syndrome in Ontario, Canada.</title>
        <authorList>
            <person name="Sulman M."/>
            <person name="Ellouze W."/>
            <person name="Ilyukhin E."/>
        </authorList>
    </citation>
    <scope>NUCLEOTIDE SEQUENCE [LARGE SCALE GENOMIC DNA]</scope>
    <source>
        <strain evidence="8 9">M1-105</strain>
    </source>
</reference>
<dbReference type="InterPro" id="IPR002048">
    <property type="entry name" value="EF_hand_dom"/>
</dbReference>
<keyword evidence="9" id="KW-1185">Reference proteome</keyword>
<feature type="compositionally biased region" description="Low complexity" evidence="6">
    <location>
        <begin position="113"/>
        <end position="128"/>
    </location>
</feature>
<dbReference type="EMBL" id="JAJVDC020000004">
    <property type="protein sequence ID" value="KAL1637118.1"/>
    <property type="molecule type" value="Genomic_DNA"/>
</dbReference>
<comment type="similarity">
    <text evidence="2">Belongs to the TAF7 family.</text>
</comment>
<evidence type="ECO:0000256" key="4">
    <source>
        <dbReference type="ARBA" id="ARBA00023163"/>
    </source>
</evidence>
<dbReference type="PANTHER" id="PTHR12228">
    <property type="entry name" value="TRANSCRIPTION INITIATION FACTOR TFIID 55 KD SUBUNIT-RELATED"/>
    <property type="match status" value="1"/>
</dbReference>
<feature type="compositionally biased region" description="Polar residues" evidence="6">
    <location>
        <begin position="524"/>
        <end position="535"/>
    </location>
</feature>
<evidence type="ECO:0000256" key="5">
    <source>
        <dbReference type="ARBA" id="ARBA00023242"/>
    </source>
</evidence>
<dbReference type="CDD" id="cd08047">
    <property type="entry name" value="TAF7"/>
    <property type="match status" value="1"/>
</dbReference>
<keyword evidence="3" id="KW-0805">Transcription regulation</keyword>
<dbReference type="InterPro" id="IPR006751">
    <property type="entry name" value="TAFII55_prot_cons_reg"/>
</dbReference>
<evidence type="ECO:0000256" key="1">
    <source>
        <dbReference type="ARBA" id="ARBA00004123"/>
    </source>
</evidence>
<dbReference type="Proteomes" id="UP001521116">
    <property type="component" value="Unassembled WGS sequence"/>
</dbReference>
<dbReference type="SMART" id="SM01370">
    <property type="entry name" value="TAFII55_N"/>
    <property type="match status" value="1"/>
</dbReference>
<evidence type="ECO:0000259" key="7">
    <source>
        <dbReference type="PROSITE" id="PS50222"/>
    </source>
</evidence>
<comment type="caution">
    <text evidence="8">The sequence shown here is derived from an EMBL/GenBank/DDBJ whole genome shotgun (WGS) entry which is preliminary data.</text>
</comment>
<dbReference type="InterPro" id="IPR018247">
    <property type="entry name" value="EF_Hand_1_Ca_BS"/>
</dbReference>
<proteinExistence type="inferred from homology"/>
<name>A0ABR3TC59_9PEZI</name>
<feature type="domain" description="EF-hand" evidence="7">
    <location>
        <begin position="392"/>
        <end position="418"/>
    </location>
</feature>
<feature type="region of interest" description="Disordered" evidence="6">
    <location>
        <begin position="458"/>
        <end position="536"/>
    </location>
</feature>
<feature type="compositionally biased region" description="Basic and acidic residues" evidence="6">
    <location>
        <begin position="508"/>
        <end position="523"/>
    </location>
</feature>
<evidence type="ECO:0000256" key="3">
    <source>
        <dbReference type="ARBA" id="ARBA00023015"/>
    </source>
</evidence>
<keyword evidence="5" id="KW-0539">Nucleus</keyword>
<dbReference type="PANTHER" id="PTHR12228:SF0">
    <property type="entry name" value="TATA-BOX BINDING PROTEIN ASSOCIATED FACTOR 7"/>
    <property type="match status" value="1"/>
</dbReference>